<organism evidence="1 2">
    <name type="scientific">Mycena rosella</name>
    <name type="common">Pink bonnet</name>
    <name type="synonym">Agaricus rosellus</name>
    <dbReference type="NCBI Taxonomy" id="1033263"/>
    <lineage>
        <taxon>Eukaryota</taxon>
        <taxon>Fungi</taxon>
        <taxon>Dikarya</taxon>
        <taxon>Basidiomycota</taxon>
        <taxon>Agaricomycotina</taxon>
        <taxon>Agaricomycetes</taxon>
        <taxon>Agaricomycetidae</taxon>
        <taxon>Agaricales</taxon>
        <taxon>Marasmiineae</taxon>
        <taxon>Mycenaceae</taxon>
        <taxon>Mycena</taxon>
    </lineage>
</organism>
<proteinExistence type="predicted"/>
<dbReference type="EMBL" id="JARKIE010000553">
    <property type="protein sequence ID" value="KAJ7628122.1"/>
    <property type="molecule type" value="Genomic_DNA"/>
</dbReference>
<dbReference type="AlphaFoldDB" id="A0AAD7FJR7"/>
<sequence>MGIKDLGSCGRTDYAQQKDWSFEDHKFMIKERERGLRIDRYGGDDRELIRISPMVFTFEQLSVSFSWGRHTCFKALIPQGTAEGVNCAILYWKTWTPAPPGETVTPVLLTPLHQRATLQCNGTETLNLGSDASQTQFFLASINPVLGVLVSGPLLTAQLSLLNATNFSGQLDNLALFGASAPPLPDNIFDLLNGALADVQTQIDAVVLNKFNTEDFPNNTLALGNATELIGKSVLQAKNLNCSTV</sequence>
<dbReference type="Proteomes" id="UP001221757">
    <property type="component" value="Unassembled WGS sequence"/>
</dbReference>
<gene>
    <name evidence="1" type="ORF">B0H17DRAFT_1150715</name>
</gene>
<keyword evidence="2" id="KW-1185">Reference proteome</keyword>
<reference evidence="1" key="1">
    <citation type="submission" date="2023-03" db="EMBL/GenBank/DDBJ databases">
        <title>Massive genome expansion in bonnet fungi (Mycena s.s.) driven by repeated elements and novel gene families across ecological guilds.</title>
        <authorList>
            <consortium name="Lawrence Berkeley National Laboratory"/>
            <person name="Harder C.B."/>
            <person name="Miyauchi S."/>
            <person name="Viragh M."/>
            <person name="Kuo A."/>
            <person name="Thoen E."/>
            <person name="Andreopoulos B."/>
            <person name="Lu D."/>
            <person name="Skrede I."/>
            <person name="Drula E."/>
            <person name="Henrissat B."/>
            <person name="Morin E."/>
            <person name="Kohler A."/>
            <person name="Barry K."/>
            <person name="LaButti K."/>
            <person name="Morin E."/>
            <person name="Salamov A."/>
            <person name="Lipzen A."/>
            <person name="Mereny Z."/>
            <person name="Hegedus B."/>
            <person name="Baldrian P."/>
            <person name="Stursova M."/>
            <person name="Weitz H."/>
            <person name="Taylor A."/>
            <person name="Grigoriev I.V."/>
            <person name="Nagy L.G."/>
            <person name="Martin F."/>
            <person name="Kauserud H."/>
        </authorList>
    </citation>
    <scope>NUCLEOTIDE SEQUENCE</scope>
    <source>
        <strain evidence="1">CBHHK067</strain>
    </source>
</reference>
<protein>
    <submittedName>
        <fullName evidence="1">Uncharacterized protein</fullName>
    </submittedName>
</protein>
<evidence type="ECO:0000313" key="2">
    <source>
        <dbReference type="Proteomes" id="UP001221757"/>
    </source>
</evidence>
<evidence type="ECO:0000313" key="1">
    <source>
        <dbReference type="EMBL" id="KAJ7628122.1"/>
    </source>
</evidence>
<accession>A0AAD7FJR7</accession>
<comment type="caution">
    <text evidence="1">The sequence shown here is derived from an EMBL/GenBank/DDBJ whole genome shotgun (WGS) entry which is preliminary data.</text>
</comment>
<name>A0AAD7FJR7_MYCRO</name>